<name>A0AAU7NVP5_9GAMM</name>
<gene>
    <name evidence="1" type="ORF">Q9L42_002780</name>
</gene>
<protein>
    <submittedName>
        <fullName evidence="1">Adenosylcobinamide amidohydrolase</fullName>
    </submittedName>
</protein>
<dbReference type="KEGG" id="mech:Q9L42_002780"/>
<evidence type="ECO:0000313" key="2">
    <source>
        <dbReference type="Proteomes" id="UP001225378"/>
    </source>
</evidence>
<dbReference type="InterPro" id="IPR052209">
    <property type="entry name" value="CbiZ"/>
</dbReference>
<dbReference type="PANTHER" id="PTHR35336">
    <property type="entry name" value="ADENOSYLCOBINAMIDE AMIDOHYDROLASE"/>
    <property type="match status" value="1"/>
</dbReference>
<organism evidence="1 2">
    <name type="scientific">Methylomarinum roseum</name>
    <dbReference type="NCBI Taxonomy" id="3067653"/>
    <lineage>
        <taxon>Bacteria</taxon>
        <taxon>Pseudomonadati</taxon>
        <taxon>Pseudomonadota</taxon>
        <taxon>Gammaproteobacteria</taxon>
        <taxon>Methylococcales</taxon>
        <taxon>Methylococcaceae</taxon>
        <taxon>Methylomarinum</taxon>
    </lineage>
</organism>
<dbReference type="Pfam" id="PF01955">
    <property type="entry name" value="CbiZ"/>
    <property type="match status" value="1"/>
</dbReference>
<sequence length="227" mass="24474">MDHFLTKQISYQHTPRHLRLNFNRPHLSLSSAVLNGGLISANGFVNLKVDQSPDSTESPAQTLARYCQQQAWQGTTVGMMTAASMSSLRIAKKRHQNIDIVVMVTSGLSNPRRAGDKAEYQLMSTAEYEIGTINMLALTSATLTEAAMAEALMMATEAKTVVLHAHEIKSSISNAIATGTGTDSCAIVSAYDGQPVTYCGKHVMFGEILAQLVIEALSASIAWKSAR</sequence>
<dbReference type="AlphaFoldDB" id="A0AAU7NVP5"/>
<accession>A0AAU7NVP5</accession>
<proteinExistence type="predicted"/>
<keyword evidence="2" id="KW-1185">Reference proteome</keyword>
<dbReference type="PANTHER" id="PTHR35336:SF5">
    <property type="entry name" value="ADENOSYLCOBINAMIDE AMIDOHYDROLASE"/>
    <property type="match status" value="1"/>
</dbReference>
<evidence type="ECO:0000313" key="1">
    <source>
        <dbReference type="EMBL" id="XBS21058.1"/>
    </source>
</evidence>
<dbReference type="EMBL" id="CP157743">
    <property type="protein sequence ID" value="XBS21058.1"/>
    <property type="molecule type" value="Genomic_DNA"/>
</dbReference>
<reference evidence="1 2" key="1">
    <citation type="journal article" date="2024" name="Microbiology">
        <title>Methylomarinum rosea sp. nov., a novel halophilic methanotrophic bacterium from the hypersaline Lake Elton.</title>
        <authorList>
            <person name="Suleimanov R.Z."/>
            <person name="Oshkin I.Y."/>
            <person name="Danilova O.V."/>
            <person name="Suzina N.E."/>
            <person name="Dedysh S.N."/>
        </authorList>
    </citation>
    <scope>NUCLEOTIDE SEQUENCE [LARGE SCALE GENOMIC DNA]</scope>
    <source>
        <strain evidence="1 2">Ch1-1</strain>
    </source>
</reference>
<dbReference type="RefSeq" id="WP_305909966.1">
    <property type="nucleotide sequence ID" value="NZ_CP157743.1"/>
</dbReference>
<dbReference type="Proteomes" id="UP001225378">
    <property type="component" value="Chromosome"/>
</dbReference>
<dbReference type="InterPro" id="IPR002808">
    <property type="entry name" value="AdoCbi_amidolase"/>
</dbReference>